<dbReference type="PANTHER" id="PTHR13887">
    <property type="entry name" value="GLUTATHIONE S-TRANSFERASE KAPPA"/>
    <property type="match status" value="1"/>
</dbReference>
<dbReference type="AlphaFoldDB" id="A0A6J7I6J9"/>
<reference evidence="2" key="1">
    <citation type="submission" date="2020-05" db="EMBL/GenBank/DDBJ databases">
        <authorList>
            <person name="Chiriac C."/>
            <person name="Salcher M."/>
            <person name="Ghai R."/>
            <person name="Kavagutti S V."/>
        </authorList>
    </citation>
    <scope>NUCLEOTIDE SEQUENCE</scope>
</reference>
<name>A0A6J7I6J9_9ZZZZ</name>
<dbReference type="CDD" id="cd03024">
    <property type="entry name" value="DsbA_FrnE"/>
    <property type="match status" value="1"/>
</dbReference>
<dbReference type="SUPFAM" id="SSF52833">
    <property type="entry name" value="Thioredoxin-like"/>
    <property type="match status" value="1"/>
</dbReference>
<evidence type="ECO:0000259" key="1">
    <source>
        <dbReference type="Pfam" id="PF01323"/>
    </source>
</evidence>
<dbReference type="EMBL" id="CAFBMR010000101">
    <property type="protein sequence ID" value="CAB4926485.1"/>
    <property type="molecule type" value="Genomic_DNA"/>
</dbReference>
<dbReference type="Pfam" id="PF01323">
    <property type="entry name" value="DSBA"/>
    <property type="match status" value="1"/>
</dbReference>
<proteinExistence type="predicted"/>
<organism evidence="2">
    <name type="scientific">freshwater metagenome</name>
    <dbReference type="NCBI Taxonomy" id="449393"/>
    <lineage>
        <taxon>unclassified sequences</taxon>
        <taxon>metagenomes</taxon>
        <taxon>ecological metagenomes</taxon>
    </lineage>
</organism>
<gene>
    <name evidence="2" type="ORF">UFOPK3610_01707</name>
</gene>
<dbReference type="InterPro" id="IPR001853">
    <property type="entry name" value="DSBA-like_thioredoxin_dom"/>
</dbReference>
<accession>A0A6J7I6J9</accession>
<dbReference type="Gene3D" id="3.40.30.10">
    <property type="entry name" value="Glutaredoxin"/>
    <property type="match status" value="1"/>
</dbReference>
<feature type="domain" description="DSBA-like thioredoxin" evidence="1">
    <location>
        <begin position="3"/>
        <end position="202"/>
    </location>
</feature>
<dbReference type="InterPro" id="IPR036249">
    <property type="entry name" value="Thioredoxin-like_sf"/>
</dbReference>
<sequence length="206" mass="22132">MLIEVWSDVVCPWCFIGKRRLESALEQAGVVDAEIVYRAFQLDPSATTDGVRTVDVISRKYGVSLAEAEEMMGNVTSVAAGEGLNFRLLEGVSGNTGDAHRLLLWAAEQGRGQEFVEALFHHYFELAAPVFTADDLLPIAEEVGLDRAAAAALLASDAYADQVSADQAQAATYGATGVPFFVFDRKVGFSGAQPLEVFVGALEQVR</sequence>
<dbReference type="PANTHER" id="PTHR13887:SF41">
    <property type="entry name" value="THIOREDOXIN SUPERFAMILY PROTEIN"/>
    <property type="match status" value="1"/>
</dbReference>
<protein>
    <submittedName>
        <fullName evidence="2">Unannotated protein</fullName>
    </submittedName>
</protein>
<evidence type="ECO:0000313" key="2">
    <source>
        <dbReference type="EMBL" id="CAB4926485.1"/>
    </source>
</evidence>
<dbReference type="GO" id="GO:0016491">
    <property type="term" value="F:oxidoreductase activity"/>
    <property type="evidence" value="ECO:0007669"/>
    <property type="project" value="InterPro"/>
</dbReference>